<gene>
    <name evidence="2" type="ORF">ERX35_008755</name>
    <name evidence="3" type="ORF">KFV11_07905</name>
</gene>
<sequence>MSDGLNQQRHTDVNHFISQMTDVKRKKDAYQLLKIFEQASGFEPRMWGPSMVGFGKYHYMIEEKFEGDAPLVAFALKKTKINLYLAAVNSKGGKQLKQLGKYRRGKSCLYIKEVNDIDEEVLHDLILASIQYLTTAYEPKK</sequence>
<reference evidence="3" key="2">
    <citation type="submission" date="2021-04" db="EMBL/GenBank/DDBJ databases">
        <title>Complete Genome Sequences of Macrococcus spp. from dog and cattle.</title>
        <authorList>
            <person name="Schwendener S."/>
            <person name="Perreten V."/>
        </authorList>
    </citation>
    <scope>NUCLEOTIDE SEQUENCE</scope>
    <source>
        <strain evidence="3">Epi0143-OL</strain>
    </source>
</reference>
<dbReference type="InterPro" id="IPR014922">
    <property type="entry name" value="YdhG-like"/>
</dbReference>
<dbReference type="KEGG" id="mequ:KFV11_07905"/>
<accession>A0A9Q9BP97</accession>
<evidence type="ECO:0000259" key="1">
    <source>
        <dbReference type="Pfam" id="PF08818"/>
    </source>
</evidence>
<reference evidence="2 4" key="1">
    <citation type="submission" date="2019-09" db="EMBL/GenBank/DDBJ databases">
        <authorList>
            <person name="Mazhar S."/>
            <person name="Altermann E."/>
            <person name="Hill C."/>
            <person name="Mcauliffe O."/>
        </authorList>
    </citation>
    <scope>NUCLEOTIDE SEQUENCE [LARGE SCALE GENOMIC DNA]</scope>
    <source>
        <strain evidence="2 4">ATCC 51831</strain>
    </source>
</reference>
<dbReference type="RefSeq" id="WP_149459521.1">
    <property type="nucleotide sequence ID" value="NZ_CP073809.1"/>
</dbReference>
<dbReference type="EMBL" id="SCWC02000006">
    <property type="protein sequence ID" value="KAA1038427.1"/>
    <property type="molecule type" value="Genomic_DNA"/>
</dbReference>
<proteinExistence type="predicted"/>
<keyword evidence="4" id="KW-1185">Reference proteome</keyword>
<evidence type="ECO:0000313" key="5">
    <source>
        <dbReference type="Proteomes" id="UP001057381"/>
    </source>
</evidence>
<name>A0A9Q9BP97_9STAP</name>
<organism evidence="3 5">
    <name type="scientific">Macrococcus equipercicus</name>
    <dbReference type="NCBI Taxonomy" id="69967"/>
    <lineage>
        <taxon>Bacteria</taxon>
        <taxon>Bacillati</taxon>
        <taxon>Bacillota</taxon>
        <taxon>Bacilli</taxon>
        <taxon>Bacillales</taxon>
        <taxon>Staphylococcaceae</taxon>
        <taxon>Macrococcus</taxon>
    </lineage>
</organism>
<dbReference type="AlphaFoldDB" id="A0A9Q9BP97"/>
<evidence type="ECO:0000313" key="3">
    <source>
        <dbReference type="EMBL" id="UTH13186.1"/>
    </source>
</evidence>
<protein>
    <submittedName>
        <fullName evidence="3">DUF1801 domain-containing protein</fullName>
    </submittedName>
</protein>
<dbReference type="EMBL" id="CP073809">
    <property type="protein sequence ID" value="UTH13186.1"/>
    <property type="molecule type" value="Genomic_DNA"/>
</dbReference>
<evidence type="ECO:0000313" key="2">
    <source>
        <dbReference type="EMBL" id="KAA1038427.1"/>
    </source>
</evidence>
<feature type="domain" description="YdhG-like" evidence="1">
    <location>
        <begin position="25"/>
        <end position="129"/>
    </location>
</feature>
<dbReference type="Pfam" id="PF08818">
    <property type="entry name" value="DUF1801"/>
    <property type="match status" value="1"/>
</dbReference>
<evidence type="ECO:0000313" key="4">
    <source>
        <dbReference type="Proteomes" id="UP000295735"/>
    </source>
</evidence>
<dbReference type="Proteomes" id="UP000295735">
    <property type="component" value="Unassembled WGS sequence"/>
</dbReference>
<dbReference type="OrthoDB" id="5951444at2"/>
<dbReference type="Proteomes" id="UP001057381">
    <property type="component" value="Chromosome"/>
</dbReference>